<dbReference type="GO" id="GO:0016747">
    <property type="term" value="F:acyltransferase activity, transferring groups other than amino-acyl groups"/>
    <property type="evidence" value="ECO:0007669"/>
    <property type="project" value="InterPro"/>
</dbReference>
<feature type="transmembrane region" description="Helical" evidence="1">
    <location>
        <begin position="262"/>
        <end position="280"/>
    </location>
</feature>
<dbReference type="EMBL" id="DRMN01000312">
    <property type="protein sequence ID" value="HFB55213.1"/>
    <property type="molecule type" value="Genomic_DNA"/>
</dbReference>
<dbReference type="Proteomes" id="UP000886042">
    <property type="component" value="Unassembled WGS sequence"/>
</dbReference>
<dbReference type="PANTHER" id="PTHR23028:SF53">
    <property type="entry name" value="ACYL_TRANSF_3 DOMAIN-CONTAINING PROTEIN"/>
    <property type="match status" value="1"/>
</dbReference>
<feature type="transmembrane region" description="Helical" evidence="1">
    <location>
        <begin position="187"/>
        <end position="207"/>
    </location>
</feature>
<proteinExistence type="predicted"/>
<feature type="transmembrane region" description="Helical" evidence="1">
    <location>
        <begin position="213"/>
        <end position="232"/>
    </location>
</feature>
<evidence type="ECO:0000256" key="1">
    <source>
        <dbReference type="SAM" id="Phobius"/>
    </source>
</evidence>
<comment type="caution">
    <text evidence="3">The sequence shown here is derived from an EMBL/GenBank/DDBJ whole genome shotgun (WGS) entry which is preliminary data.</text>
</comment>
<feature type="transmembrane region" description="Helical" evidence="1">
    <location>
        <begin position="90"/>
        <end position="111"/>
    </location>
</feature>
<dbReference type="PANTHER" id="PTHR23028">
    <property type="entry name" value="ACETYLTRANSFERASE"/>
    <property type="match status" value="1"/>
</dbReference>
<feature type="transmembrane region" description="Helical" evidence="1">
    <location>
        <begin position="317"/>
        <end position="338"/>
    </location>
</feature>
<feature type="domain" description="Acyltransferase 3" evidence="2">
    <location>
        <begin position="23"/>
        <end position="333"/>
    </location>
</feature>
<keyword evidence="1" id="KW-0812">Transmembrane</keyword>
<organism evidence="3">
    <name type="scientific">Hellea balneolensis</name>
    <dbReference type="NCBI Taxonomy" id="287478"/>
    <lineage>
        <taxon>Bacteria</taxon>
        <taxon>Pseudomonadati</taxon>
        <taxon>Pseudomonadota</taxon>
        <taxon>Alphaproteobacteria</taxon>
        <taxon>Maricaulales</taxon>
        <taxon>Robiginitomaculaceae</taxon>
        <taxon>Hellea</taxon>
    </lineage>
</organism>
<feature type="transmembrane region" description="Helical" evidence="1">
    <location>
        <begin position="292"/>
        <end position="311"/>
    </location>
</feature>
<dbReference type="AlphaFoldDB" id="A0A7C3G5L5"/>
<feature type="transmembrane region" description="Helical" evidence="1">
    <location>
        <begin position="59"/>
        <end position="78"/>
    </location>
</feature>
<protein>
    <submittedName>
        <fullName evidence="3">Acyltransferase</fullName>
    </submittedName>
</protein>
<keyword evidence="3" id="KW-0012">Acyltransferase</keyword>
<evidence type="ECO:0000313" key="3">
    <source>
        <dbReference type="EMBL" id="HFB55213.1"/>
    </source>
</evidence>
<sequence>MLGIVVFNAVKITEGHGNFFTPLRILFAYLVLLGHAFVIVRGGDHTEPHIFYQFTMSYIAVNLFFIASGFLVSASMMYRKAPANFISARVLRIFPALIVHVFLIMLIFGPLTTNLGLWEYFSSPQTLLQPVLVLSFVETHMYLPGIVPNNHEHMASAALWTLRYEVLAYIGTLIAFSLGLMKHRWMIAAQFAVFAIALPISLSTGLYEELPATFQSILRFGMCYGLGAVFYAYREHINFRVALIPVLFAVTALTHNSAVFEVFFTITLGYALFWCAYIKVPKLEFMQKISDISYGIYIYHWAVLQAVFHFMPQVNVFEIILIATPITLVLATLSWNIVEKPALKLKSRFAERLKISKTKPVFNT</sequence>
<dbReference type="Pfam" id="PF01757">
    <property type="entry name" value="Acyl_transf_3"/>
    <property type="match status" value="1"/>
</dbReference>
<evidence type="ECO:0000259" key="2">
    <source>
        <dbReference type="Pfam" id="PF01757"/>
    </source>
</evidence>
<dbReference type="GO" id="GO:0000271">
    <property type="term" value="P:polysaccharide biosynthetic process"/>
    <property type="evidence" value="ECO:0007669"/>
    <property type="project" value="TreeGrafter"/>
</dbReference>
<name>A0A7C3G5L5_9PROT</name>
<keyword evidence="1" id="KW-1133">Transmembrane helix</keyword>
<dbReference type="GO" id="GO:0016020">
    <property type="term" value="C:membrane"/>
    <property type="evidence" value="ECO:0007669"/>
    <property type="project" value="TreeGrafter"/>
</dbReference>
<dbReference type="InterPro" id="IPR002656">
    <property type="entry name" value="Acyl_transf_3_dom"/>
</dbReference>
<accession>A0A7C3G5L5</accession>
<feature type="transmembrane region" description="Helical" evidence="1">
    <location>
        <begin position="162"/>
        <end position="180"/>
    </location>
</feature>
<feature type="transmembrane region" description="Helical" evidence="1">
    <location>
        <begin position="21"/>
        <end position="39"/>
    </location>
</feature>
<feature type="transmembrane region" description="Helical" evidence="1">
    <location>
        <begin position="239"/>
        <end position="256"/>
    </location>
</feature>
<gene>
    <name evidence="3" type="ORF">ENJ46_04740</name>
</gene>
<keyword evidence="3" id="KW-0808">Transferase</keyword>
<dbReference type="InterPro" id="IPR050879">
    <property type="entry name" value="Acyltransferase_3"/>
</dbReference>
<keyword evidence="1" id="KW-0472">Membrane</keyword>
<reference evidence="3" key="1">
    <citation type="journal article" date="2020" name="mSystems">
        <title>Genome- and Community-Level Interaction Insights into Carbon Utilization and Element Cycling Functions of Hydrothermarchaeota in Hydrothermal Sediment.</title>
        <authorList>
            <person name="Zhou Z."/>
            <person name="Liu Y."/>
            <person name="Xu W."/>
            <person name="Pan J."/>
            <person name="Luo Z.H."/>
            <person name="Li M."/>
        </authorList>
    </citation>
    <scope>NUCLEOTIDE SEQUENCE [LARGE SCALE GENOMIC DNA]</scope>
    <source>
        <strain evidence="3">HyVt-489</strain>
    </source>
</reference>